<dbReference type="EMBL" id="JAROCC010000001">
    <property type="protein sequence ID" value="MDN4606142.1"/>
    <property type="molecule type" value="Genomic_DNA"/>
</dbReference>
<organism evidence="3 4">
    <name type="scientific">Sporosarcina highlanderae</name>
    <dbReference type="NCBI Taxonomy" id="3035916"/>
    <lineage>
        <taxon>Bacteria</taxon>
        <taxon>Bacillati</taxon>
        <taxon>Bacillota</taxon>
        <taxon>Bacilli</taxon>
        <taxon>Bacillales</taxon>
        <taxon>Caryophanaceae</taxon>
        <taxon>Sporosarcina</taxon>
    </lineage>
</organism>
<dbReference type="InterPro" id="IPR021598">
    <property type="entry name" value="DUF3221"/>
</dbReference>
<dbReference type="PROSITE" id="PS51257">
    <property type="entry name" value="PROKAR_LIPOPROTEIN"/>
    <property type="match status" value="1"/>
</dbReference>
<name>A0ABT8JMH0_9BACL</name>
<feature type="signal peptide" evidence="2">
    <location>
        <begin position="1"/>
        <end position="22"/>
    </location>
</feature>
<evidence type="ECO:0000313" key="4">
    <source>
        <dbReference type="Proteomes" id="UP001175097"/>
    </source>
</evidence>
<feature type="chain" id="PRO_5046352034" evidence="2">
    <location>
        <begin position="23"/>
        <end position="392"/>
    </location>
</feature>
<evidence type="ECO:0000256" key="2">
    <source>
        <dbReference type="SAM" id="SignalP"/>
    </source>
</evidence>
<evidence type="ECO:0000256" key="1">
    <source>
        <dbReference type="SAM" id="MobiDB-lite"/>
    </source>
</evidence>
<protein>
    <submittedName>
        <fullName evidence="3">DUF3221 domain-containing protein</fullName>
    </submittedName>
</protein>
<feature type="region of interest" description="Disordered" evidence="1">
    <location>
        <begin position="60"/>
        <end position="81"/>
    </location>
</feature>
<reference evidence="3" key="1">
    <citation type="submission" date="2023-03" db="EMBL/GenBank/DDBJ databases">
        <title>MT1 and MT2 Draft Genomes of Novel Species.</title>
        <authorList>
            <person name="Venkateswaran K."/>
        </authorList>
    </citation>
    <scope>NUCLEOTIDE SEQUENCE</scope>
    <source>
        <strain evidence="3">F6_3S_P_2</strain>
    </source>
</reference>
<sequence length="392" mass="43189">MNYKLSIILCAALLLGGCGTDASPKNVAVEDSVEGSVGDSVEEWKTLKTVSGREIIAELKQTAQETPKRDKSATIETPPEYEKPKKELVEDLAVKAIEAPAASQAVEEVYGEGGIRDVGVLFIELQTRGAEQSGVWIGLKEPDERVQQVLDLLQPKVDAGEILAEPIYFFRSPHTEKELYDLQDEVAEALKGMESEQGSYALYVNIITGEIEVSHDFLMPEQQEELRQQFADQTINFTQNGRMVAAPGESRLISPDQIYTNTPLMDGGFILSVSEGQFLVAGPDETAAFYKFPEADKLKVGLRVKVEASGRMMESYPSQGTAKFVEILPDYKPVNAKLSESQVVAKALEISGERLSNGYVVINEVIFDENEKKWIFELLPDDGEGTLEVADE</sequence>
<proteinExistence type="predicted"/>
<evidence type="ECO:0000313" key="3">
    <source>
        <dbReference type="EMBL" id="MDN4606142.1"/>
    </source>
</evidence>
<accession>A0ABT8JMH0</accession>
<keyword evidence="4" id="KW-1185">Reference proteome</keyword>
<dbReference type="Pfam" id="PF11518">
    <property type="entry name" value="DUF3221"/>
    <property type="match status" value="1"/>
</dbReference>
<keyword evidence="2" id="KW-0732">Signal</keyword>
<gene>
    <name evidence="3" type="ORF">P5G49_01445</name>
</gene>
<dbReference type="Proteomes" id="UP001175097">
    <property type="component" value="Unassembled WGS sequence"/>
</dbReference>
<dbReference type="RefSeq" id="WP_301241683.1">
    <property type="nucleotide sequence ID" value="NZ_JAROCC010000001.1"/>
</dbReference>
<comment type="caution">
    <text evidence="3">The sequence shown here is derived from an EMBL/GenBank/DDBJ whole genome shotgun (WGS) entry which is preliminary data.</text>
</comment>